<feature type="coiled-coil region" evidence="14">
    <location>
        <begin position="327"/>
        <end position="357"/>
    </location>
</feature>
<dbReference type="STRING" id="1442369.A0A0D2J7W5"/>
<evidence type="ECO:0000256" key="6">
    <source>
        <dbReference type="ARBA" id="ARBA00023054"/>
    </source>
</evidence>
<evidence type="ECO:0000256" key="11">
    <source>
        <dbReference type="ARBA" id="ARBA00074946"/>
    </source>
</evidence>
<evidence type="ECO:0000256" key="2">
    <source>
        <dbReference type="ARBA" id="ARBA00017350"/>
    </source>
</evidence>
<evidence type="ECO:0000313" key="20">
    <source>
        <dbReference type="Proteomes" id="UP000053617"/>
    </source>
</evidence>
<keyword evidence="3 12" id="KW-0728">SH3 domain</keyword>
<evidence type="ECO:0000256" key="13">
    <source>
        <dbReference type="PROSITE-ProRule" id="PRU01077"/>
    </source>
</evidence>
<evidence type="ECO:0000256" key="15">
    <source>
        <dbReference type="SAM" id="MobiDB-lite"/>
    </source>
</evidence>
<dbReference type="FunFam" id="3.30.60.20:FF:000040">
    <property type="entry name" value="Actin polymerization protein Bzz1"/>
    <property type="match status" value="1"/>
</dbReference>
<evidence type="ECO:0000256" key="14">
    <source>
        <dbReference type="SAM" id="Coils"/>
    </source>
</evidence>
<dbReference type="Gene3D" id="2.30.30.40">
    <property type="entry name" value="SH3 Domains"/>
    <property type="match status" value="2"/>
</dbReference>
<evidence type="ECO:0000256" key="9">
    <source>
        <dbReference type="ARBA" id="ARBA00054085"/>
    </source>
</evidence>
<evidence type="ECO:0000256" key="7">
    <source>
        <dbReference type="ARBA" id="ARBA00029697"/>
    </source>
</evidence>
<dbReference type="AlphaFoldDB" id="A0A0D2J7W5"/>
<dbReference type="PROSITE" id="PS50081">
    <property type="entry name" value="ZF_DAG_PE_2"/>
    <property type="match status" value="1"/>
</dbReference>
<evidence type="ECO:0000256" key="8">
    <source>
        <dbReference type="ARBA" id="ARBA00030785"/>
    </source>
</evidence>
<dbReference type="InterPro" id="IPR035459">
    <property type="entry name" value="Bzz1_SH3_1"/>
</dbReference>
<evidence type="ECO:0000259" key="16">
    <source>
        <dbReference type="PROSITE" id="PS50002"/>
    </source>
</evidence>
<dbReference type="InterPro" id="IPR027267">
    <property type="entry name" value="AH/BAR_dom_sf"/>
</dbReference>
<dbReference type="InterPro" id="IPR031160">
    <property type="entry name" value="F_BAR_dom"/>
</dbReference>
<dbReference type="Pfam" id="PF00018">
    <property type="entry name" value="SH3_1"/>
    <property type="match status" value="1"/>
</dbReference>
<dbReference type="SMART" id="SM00055">
    <property type="entry name" value="FCH"/>
    <property type="match status" value="1"/>
</dbReference>
<dbReference type="InterPro" id="IPR020454">
    <property type="entry name" value="DAG/PE-bd"/>
</dbReference>
<dbReference type="GO" id="GO:0030833">
    <property type="term" value="P:regulation of actin filament polymerization"/>
    <property type="evidence" value="ECO:0007669"/>
    <property type="project" value="TreeGrafter"/>
</dbReference>
<feature type="region of interest" description="Disordered" evidence="15">
    <location>
        <begin position="516"/>
        <end position="554"/>
    </location>
</feature>
<protein>
    <recommendedName>
        <fullName evidence="2">High osmolarity signaling protein SHO1</fullName>
    </recommendedName>
    <alternativeName>
        <fullName evidence="1">High osmolarity signaling protein sho1</fullName>
    </alternativeName>
    <alternativeName>
        <fullName evidence="7 8">Osmosensor SHO1</fullName>
    </alternativeName>
    <alternativeName>
        <fullName evidence="11">Protein BZZ1</fullName>
    </alternativeName>
</protein>
<dbReference type="GO" id="GO:0106006">
    <property type="term" value="F:cytoskeletal protein-membrane anchor activity"/>
    <property type="evidence" value="ECO:0007669"/>
    <property type="project" value="EnsemblFungi"/>
</dbReference>
<feature type="domain" description="Phorbol-ester/DAG-type" evidence="17">
    <location>
        <begin position="404"/>
        <end position="454"/>
    </location>
</feature>
<feature type="domain" description="SH3" evidence="16">
    <location>
        <begin position="575"/>
        <end position="635"/>
    </location>
</feature>
<evidence type="ECO:0000256" key="10">
    <source>
        <dbReference type="ARBA" id="ARBA00061387"/>
    </source>
</evidence>
<dbReference type="GO" id="GO:0034314">
    <property type="term" value="P:Arp2/3 complex-mediated actin nucleation"/>
    <property type="evidence" value="ECO:0007669"/>
    <property type="project" value="EnsemblFungi"/>
</dbReference>
<comment type="function">
    <text evidence="9">Plays a role in endocytosis and trafficking to the vacuole. Functions with type I myosins to restore polarity of the actin cytoskeleton after NaCl stress.</text>
</comment>
<keyword evidence="20" id="KW-1185">Reference proteome</keyword>
<dbReference type="InterPro" id="IPR001452">
    <property type="entry name" value="SH3_domain"/>
</dbReference>
<feature type="domain" description="F-BAR" evidence="18">
    <location>
        <begin position="7"/>
        <end position="274"/>
    </location>
</feature>
<dbReference type="FunFam" id="1.20.1270.60:FF:000060">
    <property type="entry name" value="Actin polymerization protein Bzz1"/>
    <property type="match status" value="1"/>
</dbReference>
<dbReference type="InterPro" id="IPR036028">
    <property type="entry name" value="SH3-like_dom_sf"/>
</dbReference>
<evidence type="ECO:0000313" key="19">
    <source>
        <dbReference type="EMBL" id="KIX05135.1"/>
    </source>
</evidence>
<name>A0A0D2J7W5_9EURO</name>
<keyword evidence="5" id="KW-0862">Zinc</keyword>
<dbReference type="Proteomes" id="UP000053617">
    <property type="component" value="Unassembled WGS sequence"/>
</dbReference>
<dbReference type="SUPFAM" id="SSF57889">
    <property type="entry name" value="Cysteine-rich domain"/>
    <property type="match status" value="1"/>
</dbReference>
<dbReference type="PROSITE" id="PS51741">
    <property type="entry name" value="F_BAR"/>
    <property type="match status" value="1"/>
</dbReference>
<organism evidence="19 20">
    <name type="scientific">Rhinocladiella mackenziei CBS 650.93</name>
    <dbReference type="NCBI Taxonomy" id="1442369"/>
    <lineage>
        <taxon>Eukaryota</taxon>
        <taxon>Fungi</taxon>
        <taxon>Dikarya</taxon>
        <taxon>Ascomycota</taxon>
        <taxon>Pezizomycotina</taxon>
        <taxon>Eurotiomycetes</taxon>
        <taxon>Chaetothyriomycetidae</taxon>
        <taxon>Chaetothyriales</taxon>
        <taxon>Herpotrichiellaceae</taxon>
        <taxon>Rhinocladiella</taxon>
    </lineage>
</organism>
<dbReference type="CDD" id="cd20824">
    <property type="entry name" value="C1_SpBZZ1-like"/>
    <property type="match status" value="1"/>
</dbReference>
<dbReference type="PANTHER" id="PTHR15735:SF21">
    <property type="entry name" value="PROTEIN NERVOUS WRECK"/>
    <property type="match status" value="1"/>
</dbReference>
<dbReference type="Pfam" id="PF00130">
    <property type="entry name" value="C1_1"/>
    <property type="match status" value="1"/>
</dbReference>
<evidence type="ECO:0000256" key="4">
    <source>
        <dbReference type="ARBA" id="ARBA00022723"/>
    </source>
</evidence>
<dbReference type="SUPFAM" id="SSF103657">
    <property type="entry name" value="BAR/IMD domain-like"/>
    <property type="match status" value="1"/>
</dbReference>
<dbReference type="GO" id="GO:0030479">
    <property type="term" value="C:actin cortical patch"/>
    <property type="evidence" value="ECO:0007669"/>
    <property type="project" value="EnsemblFungi"/>
</dbReference>
<dbReference type="SMART" id="SM00326">
    <property type="entry name" value="SH3"/>
    <property type="match status" value="2"/>
</dbReference>
<dbReference type="PROSITE" id="PS50002">
    <property type="entry name" value="SH3"/>
    <property type="match status" value="2"/>
</dbReference>
<dbReference type="CDD" id="cd11912">
    <property type="entry name" value="SH3_Bzz1_1"/>
    <property type="match status" value="1"/>
</dbReference>
<dbReference type="PROSITE" id="PS00479">
    <property type="entry name" value="ZF_DAG_PE_1"/>
    <property type="match status" value="1"/>
</dbReference>
<dbReference type="GO" id="GO:0072583">
    <property type="term" value="P:clathrin-dependent endocytosis"/>
    <property type="evidence" value="ECO:0007669"/>
    <property type="project" value="EnsemblFungi"/>
</dbReference>
<dbReference type="EMBL" id="KN847478">
    <property type="protein sequence ID" value="KIX05135.1"/>
    <property type="molecule type" value="Genomic_DNA"/>
</dbReference>
<dbReference type="SMART" id="SM00109">
    <property type="entry name" value="C1"/>
    <property type="match status" value="1"/>
</dbReference>
<dbReference type="Gene3D" id="3.30.60.20">
    <property type="match status" value="1"/>
</dbReference>
<dbReference type="HOGENOM" id="CLU_015390_1_0_1"/>
<evidence type="ECO:0000256" key="5">
    <source>
        <dbReference type="ARBA" id="ARBA00022833"/>
    </source>
</evidence>
<feature type="domain" description="SH3" evidence="16">
    <location>
        <begin position="680"/>
        <end position="738"/>
    </location>
</feature>
<dbReference type="PANTHER" id="PTHR15735">
    <property type="entry name" value="FCH AND DOUBLE SH3 DOMAINS PROTEIN"/>
    <property type="match status" value="1"/>
</dbReference>
<dbReference type="InterPro" id="IPR002219">
    <property type="entry name" value="PKC_DAG/PE"/>
</dbReference>
<dbReference type="InterPro" id="IPR046349">
    <property type="entry name" value="C1-like_sf"/>
</dbReference>
<dbReference type="RefSeq" id="XP_013272271.1">
    <property type="nucleotide sequence ID" value="XM_013416817.1"/>
</dbReference>
<dbReference type="FunFam" id="2.30.30.40:FF:000161">
    <property type="entry name" value="Actin polymerization protein Bzz1"/>
    <property type="match status" value="1"/>
</dbReference>
<dbReference type="PRINTS" id="PR00008">
    <property type="entry name" value="DAGPEDOMAIN"/>
</dbReference>
<dbReference type="SUPFAM" id="SSF50044">
    <property type="entry name" value="SH3-domain"/>
    <property type="match status" value="2"/>
</dbReference>
<dbReference type="VEuPathDB" id="FungiDB:Z518_06007"/>
<dbReference type="InterPro" id="IPR001060">
    <property type="entry name" value="FCH_dom"/>
</dbReference>
<feature type="compositionally biased region" description="Polar residues" evidence="15">
    <location>
        <begin position="516"/>
        <end position="544"/>
    </location>
</feature>
<evidence type="ECO:0000256" key="3">
    <source>
        <dbReference type="ARBA" id="ARBA00022443"/>
    </source>
</evidence>
<keyword evidence="6 13" id="KW-0175">Coiled coil</keyword>
<dbReference type="Gene3D" id="1.20.1270.60">
    <property type="entry name" value="Arfaptin homology (AH) domain/BAR domain"/>
    <property type="match status" value="1"/>
</dbReference>
<dbReference type="Pfam" id="PF00611">
    <property type="entry name" value="FCH"/>
    <property type="match status" value="1"/>
</dbReference>
<dbReference type="OrthoDB" id="8783038at2759"/>
<keyword evidence="4" id="KW-0479">Metal-binding</keyword>
<dbReference type="GO" id="GO:0046872">
    <property type="term" value="F:metal ion binding"/>
    <property type="evidence" value="ECO:0007669"/>
    <property type="project" value="UniProtKB-KW"/>
</dbReference>
<dbReference type="Pfam" id="PF14604">
    <property type="entry name" value="SH3_9"/>
    <property type="match status" value="1"/>
</dbReference>
<proteinExistence type="inferred from homology"/>
<evidence type="ECO:0000259" key="17">
    <source>
        <dbReference type="PROSITE" id="PS50081"/>
    </source>
</evidence>
<evidence type="ECO:0000256" key="12">
    <source>
        <dbReference type="PROSITE-ProRule" id="PRU00192"/>
    </source>
</evidence>
<reference evidence="19 20" key="1">
    <citation type="submission" date="2015-01" db="EMBL/GenBank/DDBJ databases">
        <title>The Genome Sequence of Rhinocladiella mackenzie CBS 650.93.</title>
        <authorList>
            <consortium name="The Broad Institute Genomics Platform"/>
            <person name="Cuomo C."/>
            <person name="de Hoog S."/>
            <person name="Gorbushina A."/>
            <person name="Stielow B."/>
            <person name="Teixiera M."/>
            <person name="Abouelleil A."/>
            <person name="Chapman S.B."/>
            <person name="Priest M."/>
            <person name="Young S.K."/>
            <person name="Wortman J."/>
            <person name="Nusbaum C."/>
            <person name="Birren B."/>
        </authorList>
    </citation>
    <scope>NUCLEOTIDE SEQUENCE [LARGE SCALE GENOMIC DNA]</scope>
    <source>
        <strain evidence="19 20">CBS 650.93</strain>
    </source>
</reference>
<dbReference type="GeneID" id="25294078"/>
<evidence type="ECO:0000259" key="18">
    <source>
        <dbReference type="PROSITE" id="PS51741"/>
    </source>
</evidence>
<evidence type="ECO:0000256" key="1">
    <source>
        <dbReference type="ARBA" id="ARBA00016255"/>
    </source>
</evidence>
<accession>A0A0D2J7W5</accession>
<gene>
    <name evidence="19" type="ORF">Z518_06007</name>
</gene>
<comment type="similarity">
    <text evidence="10">Belongs to the BZZ1 family.</text>
</comment>
<sequence>MAQAATVSFGAELKDGYKPVDNWVNLGIAWLTEIQEFYQERSTIEKEYSQKLTALAKKYYDKKSKKSSNLSVGDNPALTPGSLESASLTTWTTQLSTLEARANEHGKLAQDLISQVVTPLEYNGRKLEELRKSHAEHQAKLVKERDSSYGDLKKLKTKYDAVCQEVENRRKKADSSFDKAKAHSTYNQQLVEMNNVKNTYLIGINVTNKLKECYYHEYIPELLDSLQDLNETRVSKLNSIWMVAASLETNTLKRSSDHLSHLSSEIPRNHPGLDSNMFVQHNAVHWQEPSDMVFEPSPVWLDSDNMMTDETSKIFLRNILQKSKPLANQLKTESAQKRRELENVKRARQNIREGKDRRDEVDCVRSQFAVQEELHAIDRKRLTAEVETSTITSVVGDLSMYGKSHSLKSETFKIPTNCDLCGDRIWGLSAKGFICADCGFTCHSKCHMKVPADCPGEQTKEEKKKLKAERQAAAAVAVEAPASNGVSSAPALTRQDTMNSLSSGYAASASRSLSGNVARLSTQDESSTPMASSPITSVPSNAGSTVGGAPRRNRIVAPPPAAYVSAPADVGANGSSQPKAKMLYPYEARDEGEISLSEGTEVKILEPDDGGWTKVHAGFGKEGLVPTAYLEELPPTASTPAHERPPSLYSNSSASLASSNVAAATKKKQGPAVAPKRGAKKVKYVEALYPYTAQSDAEFDMTEGERFILISMGTGDGWADVERNGETRSVPANYIQEV</sequence>